<dbReference type="OrthoDB" id="3238762at2759"/>
<proteinExistence type="inferred from homology"/>
<dbReference type="PANTHER" id="PTHR33353">
    <property type="entry name" value="PUTATIVE (AFU_ORTHOLOGUE AFUA_1G12560)-RELATED"/>
    <property type="match status" value="1"/>
</dbReference>
<gene>
    <name evidence="19" type="ORF">D0Z07_7210</name>
</gene>
<keyword evidence="10 16" id="KW-1015">Disulfide bond</keyword>
<feature type="chain" id="PRO_5040114417" description="AA9 family lytic polysaccharide monooxygenase" evidence="17">
    <location>
        <begin position="20"/>
        <end position="353"/>
    </location>
</feature>
<dbReference type="EC" id="1.14.99.56" evidence="16"/>
<evidence type="ECO:0000256" key="2">
    <source>
        <dbReference type="ARBA" id="ARBA00004613"/>
    </source>
</evidence>
<evidence type="ECO:0000256" key="11">
    <source>
        <dbReference type="ARBA" id="ARBA00023180"/>
    </source>
</evidence>
<comment type="subcellular location">
    <subcellularLocation>
        <location evidence="2 16">Secreted</location>
    </subcellularLocation>
</comment>
<comment type="similarity">
    <text evidence="14">Belongs to the polysaccharide monooxygenase AA9 family.</text>
</comment>
<evidence type="ECO:0000256" key="4">
    <source>
        <dbReference type="ARBA" id="ARBA00022723"/>
    </source>
</evidence>
<dbReference type="Pfam" id="PF00734">
    <property type="entry name" value="CBM_1"/>
    <property type="match status" value="1"/>
</dbReference>
<dbReference type="SUPFAM" id="SSF57180">
    <property type="entry name" value="Cellulose-binding domain"/>
    <property type="match status" value="1"/>
</dbReference>
<dbReference type="SMART" id="SM00236">
    <property type="entry name" value="fCBD"/>
    <property type="match status" value="1"/>
</dbReference>
<dbReference type="InterPro" id="IPR000254">
    <property type="entry name" value="CBD"/>
</dbReference>
<evidence type="ECO:0000256" key="3">
    <source>
        <dbReference type="ARBA" id="ARBA00022525"/>
    </source>
</evidence>
<dbReference type="CDD" id="cd21175">
    <property type="entry name" value="LPMO_AA9"/>
    <property type="match status" value="1"/>
</dbReference>
<evidence type="ECO:0000256" key="5">
    <source>
        <dbReference type="ARBA" id="ARBA00022729"/>
    </source>
</evidence>
<dbReference type="GO" id="GO:0046872">
    <property type="term" value="F:metal ion binding"/>
    <property type="evidence" value="ECO:0007669"/>
    <property type="project" value="UniProtKB-KW"/>
</dbReference>
<comment type="domain">
    <text evidence="16">Has a modular structure: an endo-beta-1,4-glucanase catalytic module at the N-terminus, a linker rich in serines and threonines, and a C-terminal carbohydrate-binding module (CBM).</text>
</comment>
<evidence type="ECO:0000256" key="9">
    <source>
        <dbReference type="ARBA" id="ARBA00023033"/>
    </source>
</evidence>
<keyword evidence="5 17" id="KW-0732">Signal</keyword>
<keyword evidence="4" id="KW-0479">Metal-binding</keyword>
<dbReference type="AlphaFoldDB" id="A0A9P7AV62"/>
<organism evidence="19 20">
    <name type="scientific">Hyphodiscus hymeniophilus</name>
    <dbReference type="NCBI Taxonomy" id="353542"/>
    <lineage>
        <taxon>Eukaryota</taxon>
        <taxon>Fungi</taxon>
        <taxon>Dikarya</taxon>
        <taxon>Ascomycota</taxon>
        <taxon>Pezizomycotina</taxon>
        <taxon>Leotiomycetes</taxon>
        <taxon>Helotiales</taxon>
        <taxon>Hyphodiscaceae</taxon>
        <taxon>Hyphodiscus</taxon>
    </lineage>
</organism>
<dbReference type="InterPro" id="IPR035971">
    <property type="entry name" value="CBD_sf"/>
</dbReference>
<dbReference type="GO" id="GO:0004497">
    <property type="term" value="F:monooxygenase activity"/>
    <property type="evidence" value="ECO:0007669"/>
    <property type="project" value="UniProtKB-KW"/>
</dbReference>
<dbReference type="PROSITE" id="PS51164">
    <property type="entry name" value="CBM1_2"/>
    <property type="match status" value="1"/>
</dbReference>
<dbReference type="Pfam" id="PF03443">
    <property type="entry name" value="AA9"/>
    <property type="match status" value="1"/>
</dbReference>
<dbReference type="PANTHER" id="PTHR33353:SF9">
    <property type="entry name" value="ENDOGLUCANASE II"/>
    <property type="match status" value="1"/>
</dbReference>
<keyword evidence="20" id="KW-1185">Reference proteome</keyword>
<keyword evidence="8" id="KW-0186">Copper</keyword>
<evidence type="ECO:0000256" key="13">
    <source>
        <dbReference type="ARBA" id="ARBA00023326"/>
    </source>
</evidence>
<dbReference type="GO" id="GO:0030248">
    <property type="term" value="F:cellulose binding"/>
    <property type="evidence" value="ECO:0007669"/>
    <property type="project" value="UniProtKB-UniRule"/>
</dbReference>
<keyword evidence="12 16" id="KW-0119">Carbohydrate metabolism</keyword>
<keyword evidence="13 16" id="KW-0624">Polysaccharide degradation</keyword>
<feature type="signal peptide" evidence="17">
    <location>
        <begin position="1"/>
        <end position="19"/>
    </location>
</feature>
<keyword evidence="3 16" id="KW-0964">Secreted</keyword>
<keyword evidence="11" id="KW-0325">Glycoprotein</keyword>
<evidence type="ECO:0000313" key="19">
    <source>
        <dbReference type="EMBL" id="KAG0647413.1"/>
    </source>
</evidence>
<keyword evidence="6 16" id="KW-0136">Cellulose degradation</keyword>
<evidence type="ECO:0000256" key="12">
    <source>
        <dbReference type="ARBA" id="ARBA00023277"/>
    </source>
</evidence>
<dbReference type="Proteomes" id="UP000785200">
    <property type="component" value="Unassembled WGS sequence"/>
</dbReference>
<comment type="cofactor">
    <cofactor evidence="1">
        <name>Cu(2+)</name>
        <dbReference type="ChEBI" id="CHEBI:29036"/>
    </cofactor>
</comment>
<evidence type="ECO:0000256" key="7">
    <source>
        <dbReference type="ARBA" id="ARBA00023002"/>
    </source>
</evidence>
<evidence type="ECO:0000256" key="17">
    <source>
        <dbReference type="SAM" id="SignalP"/>
    </source>
</evidence>
<dbReference type="Gene3D" id="2.70.50.70">
    <property type="match status" value="1"/>
</dbReference>
<sequence length="353" mass="35704">MKSSFILAAAALAVQQVAGHATFQDLWVNGVDEICTLFSQQRMWTDSAFTKAIVSGCNVNGLTGVAHKCVVPAGSTVAVEMHQQPGDRTCATDAIGGDHYGPVQVYLTKVADATTADGSTGWFKIFEDTWSAVAGASTGSDDNWGTKDLNTCCGKMAVKIPSDIPSGDYLLRAEVIALHVAGQLDGAQFYMSCYQITVTGGGSASPPTVLLPGAYSANDPGILINIYQTMTTYVVPGPSVYSGGLIKTAGAACSGVETVTTTGPAYTGGGAVATSSTGKPSSGTTVVTTLKTTTSVVKASTSTSAPATSTKAPSGCTAAKYAQCGGTGFTGCTTCAAGSTCSAVSPPYYSQCV</sequence>
<dbReference type="InterPro" id="IPR005103">
    <property type="entry name" value="AA9_LPMO"/>
</dbReference>
<keyword evidence="9" id="KW-0503">Monooxygenase</keyword>
<evidence type="ECO:0000256" key="16">
    <source>
        <dbReference type="RuleBase" id="RU368122"/>
    </source>
</evidence>
<reference evidence="19" key="1">
    <citation type="submission" date="2019-07" db="EMBL/GenBank/DDBJ databases">
        <title>Hyphodiscus hymeniophilus genome sequencing and assembly.</title>
        <authorList>
            <person name="Kramer G."/>
            <person name="Nodwell J."/>
        </authorList>
    </citation>
    <scope>NUCLEOTIDE SEQUENCE</scope>
    <source>
        <strain evidence="19">ATCC 34498</strain>
    </source>
</reference>
<accession>A0A9P7AV62</accession>
<protein>
    <recommendedName>
        <fullName evidence="16">AA9 family lytic polysaccharide monooxygenase</fullName>
        <ecNumber evidence="16">1.14.99.56</ecNumber>
    </recommendedName>
    <alternativeName>
        <fullName evidence="16">Endo-beta-1,4-glucanase</fullName>
    </alternativeName>
    <alternativeName>
        <fullName evidence="16">Glycosyl hydrolase 61 family protein</fullName>
    </alternativeName>
</protein>
<dbReference type="InterPro" id="IPR049892">
    <property type="entry name" value="AA9"/>
</dbReference>
<evidence type="ECO:0000256" key="10">
    <source>
        <dbReference type="ARBA" id="ARBA00023157"/>
    </source>
</evidence>
<evidence type="ECO:0000256" key="6">
    <source>
        <dbReference type="ARBA" id="ARBA00023001"/>
    </source>
</evidence>
<evidence type="ECO:0000256" key="1">
    <source>
        <dbReference type="ARBA" id="ARBA00001973"/>
    </source>
</evidence>
<evidence type="ECO:0000256" key="14">
    <source>
        <dbReference type="ARBA" id="ARBA00044502"/>
    </source>
</evidence>
<dbReference type="GO" id="GO:0005576">
    <property type="term" value="C:extracellular region"/>
    <property type="evidence" value="ECO:0007669"/>
    <property type="project" value="UniProtKB-SubCell"/>
</dbReference>
<name>A0A9P7AV62_9HELO</name>
<dbReference type="GO" id="GO:0008810">
    <property type="term" value="F:cellulase activity"/>
    <property type="evidence" value="ECO:0007669"/>
    <property type="project" value="UniProtKB-UniRule"/>
</dbReference>
<comment type="function">
    <text evidence="16">Lytic polysaccharide monooxygenase (LMPO) that depolymerizes crystalline and amorphous polysaccharides via the oxidation of scissile alpha- or beta-(1-4)-glycosidic bonds, yielding C1 and/or C4 oxidation products. Catalysis by LPMOs requires the reduction of the active-site copper from Cu(II) to Cu(I) by a reducing agent and H(2)O(2) or O(2) as a cosubstrate.</text>
</comment>
<feature type="domain" description="CBM1" evidence="18">
    <location>
        <begin position="316"/>
        <end position="353"/>
    </location>
</feature>
<evidence type="ECO:0000259" key="18">
    <source>
        <dbReference type="PROSITE" id="PS51164"/>
    </source>
</evidence>
<evidence type="ECO:0000256" key="15">
    <source>
        <dbReference type="ARBA" id="ARBA00045077"/>
    </source>
</evidence>
<evidence type="ECO:0000313" key="20">
    <source>
        <dbReference type="Proteomes" id="UP000785200"/>
    </source>
</evidence>
<dbReference type="GO" id="GO:0030245">
    <property type="term" value="P:cellulose catabolic process"/>
    <property type="evidence" value="ECO:0007669"/>
    <property type="project" value="UniProtKB-UniRule"/>
</dbReference>
<keyword evidence="7" id="KW-0560">Oxidoreductase</keyword>
<comment type="caution">
    <text evidence="19">The sequence shown here is derived from an EMBL/GenBank/DDBJ whole genome shotgun (WGS) entry which is preliminary data.</text>
</comment>
<comment type="catalytic activity">
    <reaction evidence="15 16">
        <text>[(1-&gt;4)-beta-D-glucosyl]n+m + reduced acceptor + O2 = 4-dehydro-beta-D-glucosyl-[(1-&gt;4)-beta-D-glucosyl]n-1 + [(1-&gt;4)-beta-D-glucosyl]m + acceptor + H2O.</text>
        <dbReference type="EC" id="1.14.99.56"/>
    </reaction>
</comment>
<evidence type="ECO:0000256" key="8">
    <source>
        <dbReference type="ARBA" id="ARBA00023008"/>
    </source>
</evidence>
<dbReference type="EMBL" id="VNKQ01000013">
    <property type="protein sequence ID" value="KAG0647413.1"/>
    <property type="molecule type" value="Genomic_DNA"/>
</dbReference>